<dbReference type="KEGG" id="pis:Pisl_0750"/>
<evidence type="ECO:0000259" key="2">
    <source>
        <dbReference type="PROSITE" id="PS50987"/>
    </source>
</evidence>
<feature type="transmembrane region" description="Helical" evidence="1">
    <location>
        <begin position="31"/>
        <end position="50"/>
    </location>
</feature>
<feature type="domain" description="HTH arsR-type" evidence="2">
    <location>
        <begin position="37"/>
        <end position="112"/>
    </location>
</feature>
<dbReference type="CDD" id="cd00090">
    <property type="entry name" value="HTH_ARSR"/>
    <property type="match status" value="1"/>
</dbReference>
<dbReference type="InterPro" id="IPR036390">
    <property type="entry name" value="WH_DNA-bd_sf"/>
</dbReference>
<keyword evidence="1" id="KW-0812">Transmembrane</keyword>
<gene>
    <name evidence="3" type="ordered locus">Pisl_0750</name>
</gene>
<keyword evidence="4" id="KW-1185">Reference proteome</keyword>
<keyword evidence="1" id="KW-0472">Membrane</keyword>
<dbReference type="OrthoDB" id="29075at2157"/>
<protein>
    <recommendedName>
        <fullName evidence="2">HTH arsR-type domain-containing protein</fullName>
    </recommendedName>
</protein>
<reference evidence="3" key="1">
    <citation type="submission" date="2006-12" db="EMBL/GenBank/DDBJ databases">
        <title>Complete sequence of Pyrobaculum islandicum DSM 4184.</title>
        <authorList>
            <person name="Copeland A."/>
            <person name="Lucas S."/>
            <person name="Lapidus A."/>
            <person name="Barry K."/>
            <person name="Detter J.C."/>
            <person name="Glavina del Rio T."/>
            <person name="Dalin E."/>
            <person name="Tice H."/>
            <person name="Pitluck S."/>
            <person name="Meincke L."/>
            <person name="Brettin T."/>
            <person name="Bruce D."/>
            <person name="Han C."/>
            <person name="Tapia R."/>
            <person name="Gilna P."/>
            <person name="Schmutz J."/>
            <person name="Larimer F."/>
            <person name="Land M."/>
            <person name="Hauser L."/>
            <person name="Kyrpides N."/>
            <person name="Mikhailova N."/>
            <person name="Cozen A.E."/>
            <person name="Fitz-Gibbon S.T."/>
            <person name="House C.H."/>
            <person name="Saltikov C."/>
            <person name="Lowe T."/>
            <person name="Richardson P."/>
        </authorList>
    </citation>
    <scope>NUCLEOTIDE SEQUENCE [LARGE SCALE GENOMIC DNA]</scope>
    <source>
        <strain evidence="3">DSM 4184</strain>
    </source>
</reference>
<dbReference type="GO" id="GO:0003700">
    <property type="term" value="F:DNA-binding transcription factor activity"/>
    <property type="evidence" value="ECO:0007669"/>
    <property type="project" value="InterPro"/>
</dbReference>
<dbReference type="HOGENOM" id="CLU_2140300_0_0_2"/>
<dbReference type="Proteomes" id="UP000002595">
    <property type="component" value="Chromosome"/>
</dbReference>
<dbReference type="EMBL" id="CP000504">
    <property type="protein sequence ID" value="ABL87926.1"/>
    <property type="molecule type" value="Genomic_DNA"/>
</dbReference>
<dbReference type="Pfam" id="PF12802">
    <property type="entry name" value="MarR_2"/>
    <property type="match status" value="1"/>
</dbReference>
<organism evidence="3 4">
    <name type="scientific">Pyrobaculum islandicum (strain DSM 4184 / JCM 9189 / GEO3)</name>
    <dbReference type="NCBI Taxonomy" id="384616"/>
    <lineage>
        <taxon>Archaea</taxon>
        <taxon>Thermoproteota</taxon>
        <taxon>Thermoprotei</taxon>
        <taxon>Thermoproteales</taxon>
        <taxon>Thermoproteaceae</taxon>
        <taxon>Pyrobaculum</taxon>
    </lineage>
</organism>
<proteinExistence type="predicted"/>
<evidence type="ECO:0000313" key="3">
    <source>
        <dbReference type="EMBL" id="ABL87926.1"/>
    </source>
</evidence>
<dbReference type="InterPro" id="IPR001845">
    <property type="entry name" value="HTH_ArsR_DNA-bd_dom"/>
</dbReference>
<dbReference type="InterPro" id="IPR036388">
    <property type="entry name" value="WH-like_DNA-bd_sf"/>
</dbReference>
<sequence length="112" mass="12370">MNKYLAAALAIIAFATTVSIAFVRIAPLVLRISAIALIIVGSLWLFEYIATRPPPLAKRILSILRAKGPLTARDVARELNADPAEVAQAIQYLLEKGLVRRYEKGGEEYYDL</sequence>
<dbReference type="InterPro" id="IPR000835">
    <property type="entry name" value="HTH_MarR-typ"/>
</dbReference>
<dbReference type="Gene3D" id="1.10.10.10">
    <property type="entry name" value="Winged helix-like DNA-binding domain superfamily/Winged helix DNA-binding domain"/>
    <property type="match status" value="1"/>
</dbReference>
<dbReference type="InterPro" id="IPR011991">
    <property type="entry name" value="ArsR-like_HTH"/>
</dbReference>
<name>A1RSJ4_PYRIL</name>
<dbReference type="SUPFAM" id="SSF46785">
    <property type="entry name" value="Winged helix' DNA-binding domain"/>
    <property type="match status" value="1"/>
</dbReference>
<evidence type="ECO:0000313" key="4">
    <source>
        <dbReference type="Proteomes" id="UP000002595"/>
    </source>
</evidence>
<dbReference type="GeneID" id="4616395"/>
<evidence type="ECO:0000256" key="1">
    <source>
        <dbReference type="SAM" id="Phobius"/>
    </source>
</evidence>
<dbReference type="AlphaFoldDB" id="A1RSJ4"/>
<accession>A1RSJ4</accession>
<dbReference type="PROSITE" id="PS50987">
    <property type="entry name" value="HTH_ARSR_2"/>
    <property type="match status" value="1"/>
</dbReference>
<dbReference type="eggNOG" id="arCOG05425">
    <property type="taxonomic scope" value="Archaea"/>
</dbReference>
<dbReference type="RefSeq" id="WP_011762502.1">
    <property type="nucleotide sequence ID" value="NC_008701.1"/>
</dbReference>
<keyword evidence="1" id="KW-1133">Transmembrane helix</keyword>